<feature type="transmembrane region" description="Helical" evidence="2">
    <location>
        <begin position="46"/>
        <end position="73"/>
    </location>
</feature>
<reference evidence="3" key="1">
    <citation type="journal article" date="2014" name="Int. J. Syst. Evol. Microbiol.">
        <title>Complete genome sequence of Corynebacterium casei LMG S-19264T (=DSM 44701T), isolated from a smear-ripened cheese.</title>
        <authorList>
            <consortium name="US DOE Joint Genome Institute (JGI-PGF)"/>
            <person name="Walter F."/>
            <person name="Albersmeier A."/>
            <person name="Kalinowski J."/>
            <person name="Ruckert C."/>
        </authorList>
    </citation>
    <scope>NUCLEOTIDE SEQUENCE</scope>
    <source>
        <strain evidence="3">JCM 19831</strain>
    </source>
</reference>
<comment type="caution">
    <text evidence="3">The sequence shown here is derived from an EMBL/GenBank/DDBJ whole genome shotgun (WGS) entry which is preliminary data.</text>
</comment>
<evidence type="ECO:0000313" key="3">
    <source>
        <dbReference type="EMBL" id="GGM17431.1"/>
    </source>
</evidence>
<feature type="transmembrane region" description="Helical" evidence="2">
    <location>
        <begin position="227"/>
        <end position="248"/>
    </location>
</feature>
<reference evidence="3" key="2">
    <citation type="submission" date="2020-09" db="EMBL/GenBank/DDBJ databases">
        <authorList>
            <person name="Sun Q."/>
            <person name="Ohkuma M."/>
        </authorList>
    </citation>
    <scope>NUCLEOTIDE SEQUENCE</scope>
    <source>
        <strain evidence="3">JCM 19831</strain>
    </source>
</reference>
<feature type="transmembrane region" description="Helical" evidence="2">
    <location>
        <begin position="328"/>
        <end position="349"/>
    </location>
</feature>
<keyword evidence="4" id="KW-1185">Reference proteome</keyword>
<feature type="region of interest" description="Disordered" evidence="1">
    <location>
        <begin position="1"/>
        <end position="43"/>
    </location>
</feature>
<evidence type="ECO:0000256" key="1">
    <source>
        <dbReference type="SAM" id="MobiDB-lite"/>
    </source>
</evidence>
<feature type="transmembrane region" description="Helical" evidence="2">
    <location>
        <begin position="186"/>
        <end position="206"/>
    </location>
</feature>
<dbReference type="Pfam" id="PF19877">
    <property type="entry name" value="DUF6350"/>
    <property type="match status" value="1"/>
</dbReference>
<dbReference type="InterPro" id="IPR045931">
    <property type="entry name" value="DUF6350"/>
</dbReference>
<protein>
    <submittedName>
        <fullName evidence="3">Uncharacterized protein</fullName>
    </submittedName>
</protein>
<dbReference type="Proteomes" id="UP000642070">
    <property type="component" value="Unassembled WGS sequence"/>
</dbReference>
<feature type="transmembrane region" description="Helical" evidence="2">
    <location>
        <begin position="404"/>
        <end position="428"/>
    </location>
</feature>
<feature type="transmembrane region" description="Helical" evidence="2">
    <location>
        <begin position="152"/>
        <end position="174"/>
    </location>
</feature>
<proteinExistence type="predicted"/>
<feature type="transmembrane region" description="Helical" evidence="2">
    <location>
        <begin position="361"/>
        <end position="384"/>
    </location>
</feature>
<dbReference type="RefSeq" id="WP_229834513.1">
    <property type="nucleotide sequence ID" value="NZ_BMPI01000007.1"/>
</dbReference>
<feature type="transmembrane region" description="Helical" evidence="2">
    <location>
        <begin position="93"/>
        <end position="124"/>
    </location>
</feature>
<name>A0A917TC06_9ACTN</name>
<gene>
    <name evidence="3" type="ORF">GCM10007977_018290</name>
</gene>
<keyword evidence="2" id="KW-0472">Membrane</keyword>
<feature type="transmembrane region" description="Helical" evidence="2">
    <location>
        <begin position="268"/>
        <end position="290"/>
    </location>
</feature>
<feature type="compositionally biased region" description="Basic residues" evidence="1">
    <location>
        <begin position="29"/>
        <end position="42"/>
    </location>
</feature>
<keyword evidence="2" id="KW-0812">Transmembrane</keyword>
<dbReference type="AlphaFoldDB" id="A0A917TC06"/>
<sequence>MPTTPEEPEDGTQTRLADRETVRLPAQRRPVRGKPPARRPARRAPLALAATVTTLWAALVSLVPTLVVVWLLHAVDSSGAPLGQLLRLGVAGWLLAHFVPLATGIGPVSLAPLGLTVVAVWRVYRAGVHTARAIGARGKPKAKRGWWSPWPAARAALCVALVYGVLGVVAAAVADHKGIDVPIVRAGFTFAGFALVAAGLGAFTEARGIARLAARLPGVLRDATRTGAVAALLILGAGAAVTGMAVAVSFGDASQIIDDYHTGIAGQIGLVVVCGFFAPGVATWAASYLVGPGFQIGSETTISAAEVSVGPLPAVPLLAGLPSTPATGWAPLLLGLPLAAALLAGWLLARRSLRDDPGRGWWPLLGAAALTGPVAGVLLGLASVASGGSLGGGGLAQVGPHAGAVAFVAMLMTSIGTLLATTATKLVLRAKKERG</sequence>
<organism evidence="3 4">
    <name type="scientific">Dactylosporangium sucinum</name>
    <dbReference type="NCBI Taxonomy" id="1424081"/>
    <lineage>
        <taxon>Bacteria</taxon>
        <taxon>Bacillati</taxon>
        <taxon>Actinomycetota</taxon>
        <taxon>Actinomycetes</taxon>
        <taxon>Micromonosporales</taxon>
        <taxon>Micromonosporaceae</taxon>
        <taxon>Dactylosporangium</taxon>
    </lineage>
</organism>
<feature type="compositionally biased region" description="Acidic residues" evidence="1">
    <location>
        <begin position="1"/>
        <end position="10"/>
    </location>
</feature>
<evidence type="ECO:0000256" key="2">
    <source>
        <dbReference type="SAM" id="Phobius"/>
    </source>
</evidence>
<dbReference type="EMBL" id="BMPI01000007">
    <property type="protein sequence ID" value="GGM17431.1"/>
    <property type="molecule type" value="Genomic_DNA"/>
</dbReference>
<keyword evidence="2" id="KW-1133">Transmembrane helix</keyword>
<evidence type="ECO:0000313" key="4">
    <source>
        <dbReference type="Proteomes" id="UP000642070"/>
    </source>
</evidence>
<accession>A0A917TC06</accession>